<gene>
    <name evidence="3" type="ORF">WDS16_24625</name>
</gene>
<keyword evidence="4" id="KW-1185">Reference proteome</keyword>
<feature type="domain" description="GGDEF" evidence="2">
    <location>
        <begin position="191"/>
        <end position="323"/>
    </location>
</feature>
<dbReference type="Gene3D" id="3.30.70.270">
    <property type="match status" value="1"/>
</dbReference>
<dbReference type="InterPro" id="IPR043128">
    <property type="entry name" value="Rev_trsase/Diguanyl_cyclase"/>
</dbReference>
<dbReference type="SUPFAM" id="SSF141868">
    <property type="entry name" value="EAL domain-like"/>
    <property type="match status" value="1"/>
</dbReference>
<accession>A0ABZ2PGV1</accession>
<dbReference type="SUPFAM" id="SSF55781">
    <property type="entry name" value="GAF domain-like"/>
    <property type="match status" value="1"/>
</dbReference>
<evidence type="ECO:0000259" key="1">
    <source>
        <dbReference type="PROSITE" id="PS50883"/>
    </source>
</evidence>
<dbReference type="SUPFAM" id="SSF55073">
    <property type="entry name" value="Nucleotide cyclase"/>
    <property type="match status" value="1"/>
</dbReference>
<dbReference type="NCBIfam" id="TIGR00254">
    <property type="entry name" value="GGDEF"/>
    <property type="match status" value="1"/>
</dbReference>
<reference evidence="3 4" key="1">
    <citation type="submission" date="2024-03" db="EMBL/GenBank/DDBJ databases">
        <title>Natural products discovery in diverse microorganisms through a two-stage MS feature dereplication strategy.</title>
        <authorList>
            <person name="Zhang R."/>
        </authorList>
    </citation>
    <scope>NUCLEOTIDE SEQUENCE [LARGE SCALE GENOMIC DNA]</scope>
    <source>
        <strain evidence="3 4">18930</strain>
    </source>
</reference>
<dbReference type="CDD" id="cd01949">
    <property type="entry name" value="GGDEF"/>
    <property type="match status" value="1"/>
</dbReference>
<dbReference type="InterPro" id="IPR001633">
    <property type="entry name" value="EAL_dom"/>
</dbReference>
<dbReference type="PROSITE" id="PS50887">
    <property type="entry name" value="GGDEF"/>
    <property type="match status" value="1"/>
</dbReference>
<dbReference type="PANTHER" id="PTHR44757:SF2">
    <property type="entry name" value="BIOFILM ARCHITECTURE MAINTENANCE PROTEIN MBAA"/>
    <property type="match status" value="1"/>
</dbReference>
<feature type="domain" description="EAL" evidence="1">
    <location>
        <begin position="332"/>
        <end position="587"/>
    </location>
</feature>
<dbReference type="RefSeq" id="WP_338888488.1">
    <property type="nucleotide sequence ID" value="NZ_CP147846.1"/>
</dbReference>
<dbReference type="InterPro" id="IPR035919">
    <property type="entry name" value="EAL_sf"/>
</dbReference>
<dbReference type="Pfam" id="PF00990">
    <property type="entry name" value="GGDEF"/>
    <property type="match status" value="1"/>
</dbReference>
<dbReference type="Pfam" id="PF00563">
    <property type="entry name" value="EAL"/>
    <property type="match status" value="1"/>
</dbReference>
<dbReference type="SMART" id="SM00052">
    <property type="entry name" value="EAL"/>
    <property type="match status" value="1"/>
</dbReference>
<protein>
    <submittedName>
        <fullName evidence="3">Bifunctional diguanylate cyclase/phosphodiesterase</fullName>
    </submittedName>
</protein>
<sequence length="590" mass="63474">MSADASNAPVVYVALLRDLVNSFELDIAFLRHTDFENRTTVLIAEWPPRTNVAHPDPLHTVPFDGADPIFAAAESLDSVLTVCVDGGIADYRTRVESASGFVPQSLVAVPLIAGAATVEVLGFGKLAGRDWTEDEFNALRAIAALTTQVHTRVAAEERFRYSATHDEQTGLVNRGALLDYLRGRLADHTSGPVAILFLDLGRFEALSNFLGHLAGDEYIAAAARALTRDVGATALIARLGGDEFVLVLHGPSNAHHAHLTARTALDAIRLLDVPGLDRSRRATVGISIAHPGRVAADEALQRADQAALIAKVNGDNDVVQFTDSVQRQSELRSDIEIHLRTAIRNDSLVLYFQPEIDLITKRITAVEALVRWQHPHRGLLPPAAFIPVAEATNLAGELGSWVLEQSLRTLGEWATSLPDLDISMRVNVSPAQLVGAGFVDEVEKVLRRHSIEGSSLWLEITEVAVVRDIEHTRRTLAGLRRLGVRIAIDDFGTGFSSLSHLKALPVDALKIDRAFVADLGFAGGDLAIVDSVIGLAASFGLDVIAEGVETLDAANTLIDRGCTRAQGYLMSRPVSAVDALALLRVGTIDI</sequence>
<dbReference type="EMBL" id="CP147846">
    <property type="protein sequence ID" value="WXG68341.1"/>
    <property type="molecule type" value="Genomic_DNA"/>
</dbReference>
<evidence type="ECO:0000313" key="3">
    <source>
        <dbReference type="EMBL" id="WXG68341.1"/>
    </source>
</evidence>
<proteinExistence type="predicted"/>
<dbReference type="SMART" id="SM00267">
    <property type="entry name" value="GGDEF"/>
    <property type="match status" value="1"/>
</dbReference>
<dbReference type="CDD" id="cd01948">
    <property type="entry name" value="EAL"/>
    <property type="match status" value="1"/>
</dbReference>
<name>A0ABZ2PGV1_9NOCA</name>
<dbReference type="Proteomes" id="UP001432000">
    <property type="component" value="Chromosome"/>
</dbReference>
<dbReference type="InterPro" id="IPR029787">
    <property type="entry name" value="Nucleotide_cyclase"/>
</dbReference>
<evidence type="ECO:0000313" key="4">
    <source>
        <dbReference type="Proteomes" id="UP001432000"/>
    </source>
</evidence>
<dbReference type="Gene3D" id="3.20.20.450">
    <property type="entry name" value="EAL domain"/>
    <property type="match status" value="1"/>
</dbReference>
<dbReference type="PROSITE" id="PS50883">
    <property type="entry name" value="EAL"/>
    <property type="match status" value="1"/>
</dbReference>
<organism evidence="3 4">
    <name type="scientific">Rhodococcus sovatensis</name>
    <dbReference type="NCBI Taxonomy" id="1805840"/>
    <lineage>
        <taxon>Bacteria</taxon>
        <taxon>Bacillati</taxon>
        <taxon>Actinomycetota</taxon>
        <taxon>Actinomycetes</taxon>
        <taxon>Mycobacteriales</taxon>
        <taxon>Nocardiaceae</taxon>
        <taxon>Rhodococcus</taxon>
    </lineage>
</organism>
<evidence type="ECO:0000259" key="2">
    <source>
        <dbReference type="PROSITE" id="PS50887"/>
    </source>
</evidence>
<dbReference type="InterPro" id="IPR000160">
    <property type="entry name" value="GGDEF_dom"/>
</dbReference>
<dbReference type="PANTHER" id="PTHR44757">
    <property type="entry name" value="DIGUANYLATE CYCLASE DGCP"/>
    <property type="match status" value="1"/>
</dbReference>
<dbReference type="InterPro" id="IPR052155">
    <property type="entry name" value="Biofilm_reg_signaling"/>
</dbReference>